<protein>
    <recommendedName>
        <fullName evidence="4">DUF1161 domain-containing protein</fullName>
    </recommendedName>
</protein>
<organism evidence="2 3">
    <name type="scientific">Pseudomonas cichorii</name>
    <dbReference type="NCBI Taxonomy" id="36746"/>
    <lineage>
        <taxon>Bacteria</taxon>
        <taxon>Pseudomonadati</taxon>
        <taxon>Pseudomonadota</taxon>
        <taxon>Gammaproteobacteria</taxon>
        <taxon>Pseudomonadales</taxon>
        <taxon>Pseudomonadaceae</taxon>
        <taxon>Pseudomonas</taxon>
    </lineage>
</organism>
<name>A0A3M4M6F9_PSECI</name>
<keyword evidence="1" id="KW-0732">Signal</keyword>
<comment type="caution">
    <text evidence="2">The sequence shown here is derived from an EMBL/GenBank/DDBJ whole genome shotgun (WGS) entry which is preliminary data.</text>
</comment>
<accession>A0A3M4M6F9</accession>
<feature type="signal peptide" evidence="1">
    <location>
        <begin position="1"/>
        <end position="19"/>
    </location>
</feature>
<dbReference type="InterPro" id="IPR010595">
    <property type="entry name" value="DUF1161"/>
</dbReference>
<reference evidence="2 3" key="1">
    <citation type="submission" date="2018-08" db="EMBL/GenBank/DDBJ databases">
        <title>Recombination of ecologically and evolutionarily significant loci maintains genetic cohesion in the Pseudomonas syringae species complex.</title>
        <authorList>
            <person name="Dillon M."/>
            <person name="Thakur S."/>
            <person name="Almeida R.N.D."/>
            <person name="Weir B.S."/>
            <person name="Guttman D.S."/>
        </authorList>
    </citation>
    <scope>NUCLEOTIDE SEQUENCE [LARGE SCALE GENOMIC DNA]</scope>
    <source>
        <strain evidence="2 3">ICMP 3353</strain>
    </source>
</reference>
<evidence type="ECO:0000256" key="1">
    <source>
        <dbReference type="SAM" id="SignalP"/>
    </source>
</evidence>
<proteinExistence type="predicted"/>
<dbReference type="RefSeq" id="WP_122314908.1">
    <property type="nucleotide sequence ID" value="NZ_RBRE01000017.1"/>
</dbReference>
<feature type="chain" id="PRO_5018238719" description="DUF1161 domain-containing protein" evidence="1">
    <location>
        <begin position="20"/>
        <end position="73"/>
    </location>
</feature>
<evidence type="ECO:0008006" key="4">
    <source>
        <dbReference type="Google" id="ProtNLM"/>
    </source>
</evidence>
<dbReference type="Pfam" id="PF06649">
    <property type="entry name" value="DUF1161"/>
    <property type="match status" value="1"/>
</dbReference>
<evidence type="ECO:0000313" key="2">
    <source>
        <dbReference type="EMBL" id="RMQ49173.1"/>
    </source>
</evidence>
<dbReference type="Proteomes" id="UP000277236">
    <property type="component" value="Unassembled WGS sequence"/>
</dbReference>
<dbReference type="OrthoDB" id="9152878at2"/>
<dbReference type="EMBL" id="RBRE01000017">
    <property type="protein sequence ID" value="RMQ49173.1"/>
    <property type="molecule type" value="Genomic_DNA"/>
</dbReference>
<sequence>MKKLLLAVTLLSLTGTAMAARNCEELKAEVDAKIKAHGDFPFTLEIVRTEDVRDAKVVGSCDAGRSKLIYKRG</sequence>
<dbReference type="AlphaFoldDB" id="A0A3M4M6F9"/>
<gene>
    <name evidence="2" type="ORF">ALQ04_00313</name>
</gene>
<evidence type="ECO:0000313" key="3">
    <source>
        <dbReference type="Proteomes" id="UP000277236"/>
    </source>
</evidence>